<dbReference type="AlphaFoldDB" id="A0A0D7BB72"/>
<name>A0A0D7BB72_9AGAR</name>
<dbReference type="InterPro" id="IPR041694">
    <property type="entry name" value="ADH_N_2"/>
</dbReference>
<gene>
    <name evidence="3" type="ORF">CYLTODRAFT_490335</name>
</gene>
<evidence type="ECO:0000313" key="4">
    <source>
        <dbReference type="Proteomes" id="UP000054007"/>
    </source>
</evidence>
<dbReference type="EMBL" id="KN880517">
    <property type="protein sequence ID" value="KIY67772.1"/>
    <property type="molecule type" value="Genomic_DNA"/>
</dbReference>
<keyword evidence="1" id="KW-0560">Oxidoreductase</keyword>
<dbReference type="SMART" id="SM00829">
    <property type="entry name" value="PKS_ER"/>
    <property type="match status" value="1"/>
</dbReference>
<dbReference type="OrthoDB" id="809632at2759"/>
<dbReference type="Pfam" id="PF00107">
    <property type="entry name" value="ADH_zinc_N"/>
    <property type="match status" value="1"/>
</dbReference>
<evidence type="ECO:0000259" key="2">
    <source>
        <dbReference type="SMART" id="SM00829"/>
    </source>
</evidence>
<dbReference type="GO" id="GO:0016628">
    <property type="term" value="F:oxidoreductase activity, acting on the CH-CH group of donors, NAD or NADP as acceptor"/>
    <property type="evidence" value="ECO:0007669"/>
    <property type="project" value="InterPro"/>
</dbReference>
<keyword evidence="4" id="KW-1185">Reference proteome</keyword>
<accession>A0A0D7BB72</accession>
<feature type="domain" description="Enoyl reductase (ER)" evidence="2">
    <location>
        <begin position="19"/>
        <end position="330"/>
    </location>
</feature>
<dbReference type="PANTHER" id="PTHR43205:SF7">
    <property type="entry name" value="PROSTAGLANDIN REDUCTASE 1"/>
    <property type="match status" value="1"/>
</dbReference>
<evidence type="ECO:0000256" key="1">
    <source>
        <dbReference type="ARBA" id="ARBA00023002"/>
    </source>
</evidence>
<protein>
    <submittedName>
        <fullName evidence="3">NAD(P)-binding protein</fullName>
    </submittedName>
</protein>
<sequence length="336" mass="36828">MSPTRNAGYPEPGKTTVYDTTRSIDLDTVPLNGGVLLKVTYLSIDPYMRNKMGAPQEGKWAAPQFTLGQPLDNFGLGRVIRSDDSNFKPGDYVYGFLKFEEYVVTSSAGLEKLDNQAHIPWSAYLSAAGMPGQTAYFGYKEFVKAKKGQTIWITTGAGAVGSILIQLAKRDGLRVIGSAGSEEKVAFMKEIGADVAFNYKTTNIDDLLEKEGPIDIYWDHVGRESLDIALGHINKYGRIIIAGAISGYNFGHTYAYQNLFNIDQRSLTVTGFNVTDPELAEHWGEAFAREVPVLIARGDLKHREEKTPFELAGDALVRVLKGQNTGKSILVVSESG</sequence>
<dbReference type="SUPFAM" id="SSF51735">
    <property type="entry name" value="NAD(P)-binding Rossmann-fold domains"/>
    <property type="match status" value="1"/>
</dbReference>
<dbReference type="InterPro" id="IPR013149">
    <property type="entry name" value="ADH-like_C"/>
</dbReference>
<dbReference type="Proteomes" id="UP000054007">
    <property type="component" value="Unassembled WGS sequence"/>
</dbReference>
<dbReference type="InterPro" id="IPR011032">
    <property type="entry name" value="GroES-like_sf"/>
</dbReference>
<dbReference type="Pfam" id="PF16884">
    <property type="entry name" value="ADH_N_2"/>
    <property type="match status" value="1"/>
</dbReference>
<organism evidence="3 4">
    <name type="scientific">Cylindrobasidium torrendii FP15055 ss-10</name>
    <dbReference type="NCBI Taxonomy" id="1314674"/>
    <lineage>
        <taxon>Eukaryota</taxon>
        <taxon>Fungi</taxon>
        <taxon>Dikarya</taxon>
        <taxon>Basidiomycota</taxon>
        <taxon>Agaricomycotina</taxon>
        <taxon>Agaricomycetes</taxon>
        <taxon>Agaricomycetidae</taxon>
        <taxon>Agaricales</taxon>
        <taxon>Marasmiineae</taxon>
        <taxon>Physalacriaceae</taxon>
        <taxon>Cylindrobasidium</taxon>
    </lineage>
</organism>
<reference evidence="3 4" key="1">
    <citation type="journal article" date="2015" name="Fungal Genet. Biol.">
        <title>Evolution of novel wood decay mechanisms in Agaricales revealed by the genome sequences of Fistulina hepatica and Cylindrobasidium torrendii.</title>
        <authorList>
            <person name="Floudas D."/>
            <person name="Held B.W."/>
            <person name="Riley R."/>
            <person name="Nagy L.G."/>
            <person name="Koehler G."/>
            <person name="Ransdell A.S."/>
            <person name="Younus H."/>
            <person name="Chow J."/>
            <person name="Chiniquy J."/>
            <person name="Lipzen A."/>
            <person name="Tritt A."/>
            <person name="Sun H."/>
            <person name="Haridas S."/>
            <person name="LaButti K."/>
            <person name="Ohm R.A."/>
            <person name="Kues U."/>
            <person name="Blanchette R.A."/>
            <person name="Grigoriev I.V."/>
            <person name="Minto R.E."/>
            <person name="Hibbett D.S."/>
        </authorList>
    </citation>
    <scope>NUCLEOTIDE SEQUENCE [LARGE SCALE GENOMIC DNA]</scope>
    <source>
        <strain evidence="3 4">FP15055 ss-10</strain>
    </source>
</reference>
<dbReference type="CDD" id="cd05288">
    <property type="entry name" value="PGDH"/>
    <property type="match status" value="1"/>
</dbReference>
<dbReference type="PANTHER" id="PTHR43205">
    <property type="entry name" value="PROSTAGLANDIN REDUCTASE"/>
    <property type="match status" value="1"/>
</dbReference>
<dbReference type="Gene3D" id="3.40.50.720">
    <property type="entry name" value="NAD(P)-binding Rossmann-like Domain"/>
    <property type="match status" value="1"/>
</dbReference>
<evidence type="ECO:0000313" key="3">
    <source>
        <dbReference type="EMBL" id="KIY67772.1"/>
    </source>
</evidence>
<proteinExistence type="predicted"/>
<dbReference type="InterPro" id="IPR036291">
    <property type="entry name" value="NAD(P)-bd_dom_sf"/>
</dbReference>
<dbReference type="InterPro" id="IPR020843">
    <property type="entry name" value="ER"/>
</dbReference>
<dbReference type="SUPFAM" id="SSF50129">
    <property type="entry name" value="GroES-like"/>
    <property type="match status" value="1"/>
</dbReference>
<dbReference type="Gene3D" id="3.90.180.10">
    <property type="entry name" value="Medium-chain alcohol dehydrogenases, catalytic domain"/>
    <property type="match status" value="1"/>
</dbReference>
<dbReference type="InterPro" id="IPR045010">
    <property type="entry name" value="MDR_fam"/>
</dbReference>